<evidence type="ECO:0000313" key="5">
    <source>
        <dbReference type="Proteomes" id="UP000539313"/>
    </source>
</evidence>
<comment type="caution">
    <text evidence="4">The sequence shown here is derived from an EMBL/GenBank/DDBJ whole genome shotgun (WGS) entry which is preliminary data.</text>
</comment>
<organism evidence="4 5">
    <name type="scientific">Thermomonospora cellulosilytica</name>
    <dbReference type="NCBI Taxonomy" id="1411118"/>
    <lineage>
        <taxon>Bacteria</taxon>
        <taxon>Bacillati</taxon>
        <taxon>Actinomycetota</taxon>
        <taxon>Actinomycetes</taxon>
        <taxon>Streptosporangiales</taxon>
        <taxon>Thermomonosporaceae</taxon>
        <taxon>Thermomonospora</taxon>
    </lineage>
</organism>
<keyword evidence="3" id="KW-0812">Transmembrane</keyword>
<keyword evidence="3" id="KW-0472">Membrane</keyword>
<feature type="region of interest" description="Disordered" evidence="2">
    <location>
        <begin position="1579"/>
        <end position="1601"/>
    </location>
</feature>
<name>A0A7W3N1R5_9ACTN</name>
<keyword evidence="5" id="KW-1185">Reference proteome</keyword>
<dbReference type="RefSeq" id="WP_182706968.1">
    <property type="nucleotide sequence ID" value="NZ_JACJII010000001.1"/>
</dbReference>
<proteinExistence type="predicted"/>
<feature type="transmembrane region" description="Helical" evidence="3">
    <location>
        <begin position="261"/>
        <end position="293"/>
    </location>
</feature>
<dbReference type="EMBL" id="JACJII010000001">
    <property type="protein sequence ID" value="MBA9005913.1"/>
    <property type="molecule type" value="Genomic_DNA"/>
</dbReference>
<feature type="coiled-coil region" evidence="1">
    <location>
        <begin position="93"/>
        <end position="186"/>
    </location>
</feature>
<protein>
    <submittedName>
        <fullName evidence="4">Phage-related protein</fullName>
    </submittedName>
</protein>
<evidence type="ECO:0000313" key="4">
    <source>
        <dbReference type="EMBL" id="MBA9005913.1"/>
    </source>
</evidence>
<keyword evidence="3" id="KW-1133">Transmembrane helix</keyword>
<reference evidence="4 5" key="1">
    <citation type="submission" date="2020-08" db="EMBL/GenBank/DDBJ databases">
        <title>Sequencing the genomes of 1000 actinobacteria strains.</title>
        <authorList>
            <person name="Klenk H.-P."/>
        </authorList>
    </citation>
    <scope>NUCLEOTIDE SEQUENCE [LARGE SCALE GENOMIC DNA]</scope>
    <source>
        <strain evidence="4 5">DSM 45823</strain>
    </source>
</reference>
<keyword evidence="1" id="KW-0175">Coiled coil</keyword>
<gene>
    <name evidence="4" type="ORF">HNR21_004795</name>
</gene>
<accession>A0A7W3N1R5</accession>
<evidence type="ECO:0000256" key="1">
    <source>
        <dbReference type="SAM" id="Coils"/>
    </source>
</evidence>
<evidence type="ECO:0000256" key="2">
    <source>
        <dbReference type="SAM" id="MobiDB-lite"/>
    </source>
</evidence>
<sequence>MANTLGEAAVEIIAETGEFDDDLRRRLQEAIDDAVDEIGDDLDRIARQAEDTGRRLADAIGDGADDASQQVERLAEVARAADAAFDSLDPEELRRVAEEAARSRAEMADLARAARDADGAFSSFDPEELARIAREAREAAWDMERLEQQARRAASEIARFSDGDEVRRLAEEMQRAQREAERLSRTRLQQIQHEARQAGRAIWFAFRGASEDARRALDRIDNTRFREIVRRATEAGERIRRAFRNVDTDRLGRNLAGLARIFLGLAGAAAAVGGLGAALAGLTAVAAGLIGVLAPTVEILAGLPAAVLLAGAAFGTLRLALLGVGEAFSTALTGSAEEFEKTLENLSPAAQRVAREVRALQPEFERLRNTVQDAFFQQLEGDITAVARNLGGPLRQGMAGTAAEFGRLADAALQFGRSSEAVRLVDRVFGTLRRNLAQVRSDSIENLLGALSRFTRATLPAFNGIGSAINGALGRLTGFLDRAAASGDALRWVREGAAAVRQLGALFADLGRIVIGVVRAIQSASGSALGSISALADRLANFANSARGQAQLVEVFRAVNAIASQTGPVIEALIGGLATLGPTVAALARQIGPTLTAAIEGIVPALQGLGIGLVDVLVGVRLAVERLASSGALGALGRAFGELLSAVSPLLPALANVLVSALQSVAVAAQLLAPVLSVVAQGLAALADSPLGTALGPLVAALVAARIATGAWGAALTALMPALRFASRDAASLGRTLVTSLARHPIAAIVLAVAAAFGVLASQSETVRNFLGRLRDTIADLFGRLRAFGTSLVQTFRTEGAVAALRQLGSGIANFAAEAIPVAARALAGLAAAVLSGLARIAVGIPAAIADLAPRIISGLTSAFTRAVAALPGLISSFISALRSGLARLADVGQQIGQGLREAFTQVVASLRTEGPRIAAGIRDLLRAAFQFATRDLPAIGQEIGRAMNLALRALLPMVAQGIRSAGDAVVTHLPGLAQRIADGLSSLIRRAGEVLPQVINEMAAQLGQGVDRAAGQAATGARTGPGGQQLRQSLVDLLLDVAVAFAQQIPRLLPVIGQAIATIGAAVIQAGAAAAPGILAAVGRLLLALAQALITQMFQWGVQAILALSRGILSMLGGLVSLVASIPVRFAAALAPLAARMWSIATGAMSRMGAAISAGVSRAVSFAAQLPGRAAAAIASLPGRLGSLATSAMARMGAAFSSGVSRAASVVRGLPGRITGTLAGLGSALYSLGVQAMQGFISGVQSMAGRMVAAATAPIRNAINAARSLLRIGSPSKVFRDIGKFVGQGFVQGLTGEQSKIESTINALVKKIQTAFAGRRTRLDDQLIARLRGANRRLQTLAAERSRITDLIKAANERAAEVTRQASDFASLSGVLSSLGSSVPRTAEALATALRNRLALLKEFQSDVAALARRGLSRDLLDQIIAAGPEQGAALADALLSGPDSVIRDLNRTSKEIATTAQSLGRQSADLLFDSGRRAGAGFLEGLKAQQKDIEKLMRQIAEQVAATVKRTLKIKSPSRVMAGLGEDTLAGYLRGLDRLAPQITRSLEQALALPQLQVPAPDIDRLPVRSRQALEALQPAAASRATGGGQGGDRRSRPVRQVEVHAPVTVHMPTADPDAVGGAVSRRIAAAVAR</sequence>
<dbReference type="Proteomes" id="UP000539313">
    <property type="component" value="Unassembled WGS sequence"/>
</dbReference>
<feature type="transmembrane region" description="Helical" evidence="3">
    <location>
        <begin position="299"/>
        <end position="321"/>
    </location>
</feature>
<evidence type="ECO:0000256" key="3">
    <source>
        <dbReference type="SAM" id="Phobius"/>
    </source>
</evidence>